<comment type="caution">
    <text evidence="2">The sequence shown here is derived from an EMBL/GenBank/DDBJ whole genome shotgun (WGS) entry which is preliminary data.</text>
</comment>
<dbReference type="EMBL" id="ACOU01000007">
    <property type="protein sequence ID" value="EKX72567.1"/>
    <property type="molecule type" value="Genomic_DNA"/>
</dbReference>
<feature type="region of interest" description="Disordered" evidence="1">
    <location>
        <begin position="245"/>
        <end position="318"/>
    </location>
</feature>
<organism evidence="2 3">
    <name type="scientific">Theileria equi strain WA</name>
    <dbReference type="NCBI Taxonomy" id="1537102"/>
    <lineage>
        <taxon>Eukaryota</taxon>
        <taxon>Sar</taxon>
        <taxon>Alveolata</taxon>
        <taxon>Apicomplexa</taxon>
        <taxon>Aconoidasida</taxon>
        <taxon>Piroplasmida</taxon>
        <taxon>Theileriidae</taxon>
        <taxon>Theileria</taxon>
    </lineage>
</organism>
<evidence type="ECO:0000313" key="2">
    <source>
        <dbReference type="EMBL" id="EKX72567.1"/>
    </source>
</evidence>
<protein>
    <submittedName>
        <fullName evidence="2">Uncharacterized protein</fullName>
    </submittedName>
</protein>
<dbReference type="KEGG" id="beq:BEWA_050350"/>
<dbReference type="GeneID" id="15805117"/>
<dbReference type="VEuPathDB" id="PiroplasmaDB:BEWA_050350"/>
<sequence>MRILSAAHGDKLHSFNIKDIDTQYQEVNVYYSSTDRGKIKPLIIGLVPFSGTPEYYTFDGKLKRGYAIRNDNLTKALDQENCLRKNIVVANLSKKGGRYCCGMNGHNKIQVHHHRTNVPNGYTSYLHLPTKVENFSFNIHKFKDDKEHVWPSSINSIRSVHAYFCNNNLSKALLLYVNKGSGSAWFRRTSGDGNTWTEAGMESLKTHTPSSLSIKQHIEGILHKLCKELSAKECKHADSATSVIPTTTTPAVSSGGAGTEGSVSSGSSSTPSSSQQEAAGAPGPTGPSGVGSAGGSNTTYGPAGTSGSGGGVTASTEQNTGQTFFDKATKFIKSRDGIITASVTPGIGGLIGAVVWKWPKIMSCLITKAL</sequence>
<reference evidence="2 3" key="1">
    <citation type="journal article" date="2012" name="BMC Genomics">
        <title>Comparative genomic analysis and phylogenetic position of Theileria equi.</title>
        <authorList>
            <person name="Kappmeyer L.S."/>
            <person name="Thiagarajan M."/>
            <person name="Herndon D.R."/>
            <person name="Ramsay J.D."/>
            <person name="Caler E."/>
            <person name="Djikeng A."/>
            <person name="Gillespie J.J."/>
            <person name="Lau A.O."/>
            <person name="Roalson E.H."/>
            <person name="Silva J.C."/>
            <person name="Silva M.G."/>
            <person name="Suarez C.E."/>
            <person name="Ueti M.W."/>
            <person name="Nene V.M."/>
            <person name="Mealey R.H."/>
            <person name="Knowles D.P."/>
            <person name="Brayton K.A."/>
        </authorList>
    </citation>
    <scope>NUCLEOTIDE SEQUENCE [LARGE SCALE GENOMIC DNA]</scope>
    <source>
        <strain evidence="2 3">WA</strain>
    </source>
</reference>
<proteinExistence type="predicted"/>
<gene>
    <name evidence="2" type="ORF">BEWA_050350</name>
</gene>
<dbReference type="AlphaFoldDB" id="L1LAS3"/>
<accession>L1LAS3</accession>
<evidence type="ECO:0000313" key="3">
    <source>
        <dbReference type="Proteomes" id="UP000031512"/>
    </source>
</evidence>
<evidence type="ECO:0000256" key="1">
    <source>
        <dbReference type="SAM" id="MobiDB-lite"/>
    </source>
</evidence>
<dbReference type="RefSeq" id="XP_004832019.1">
    <property type="nucleotide sequence ID" value="XM_004831962.1"/>
</dbReference>
<name>L1LAS3_THEEQ</name>
<dbReference type="Proteomes" id="UP000031512">
    <property type="component" value="Unassembled WGS sequence"/>
</dbReference>
<keyword evidence="3" id="KW-1185">Reference proteome</keyword>
<feature type="compositionally biased region" description="Low complexity" evidence="1">
    <location>
        <begin position="260"/>
        <end position="282"/>
    </location>
</feature>